<dbReference type="Proteomes" id="UP000031036">
    <property type="component" value="Unassembled WGS sequence"/>
</dbReference>
<evidence type="ECO:0008006" key="4">
    <source>
        <dbReference type="Google" id="ProtNLM"/>
    </source>
</evidence>
<feature type="non-terminal residue" evidence="2">
    <location>
        <position position="114"/>
    </location>
</feature>
<keyword evidence="3" id="KW-1185">Reference proteome</keyword>
<evidence type="ECO:0000256" key="1">
    <source>
        <dbReference type="SAM" id="SignalP"/>
    </source>
</evidence>
<proteinExistence type="predicted"/>
<comment type="caution">
    <text evidence="2">The sequence shown here is derived from an EMBL/GenBank/DDBJ whole genome shotgun (WGS) entry which is preliminary data.</text>
</comment>
<accession>A0A0B2VRW4</accession>
<organism evidence="2 3">
    <name type="scientific">Toxocara canis</name>
    <name type="common">Canine roundworm</name>
    <dbReference type="NCBI Taxonomy" id="6265"/>
    <lineage>
        <taxon>Eukaryota</taxon>
        <taxon>Metazoa</taxon>
        <taxon>Ecdysozoa</taxon>
        <taxon>Nematoda</taxon>
        <taxon>Chromadorea</taxon>
        <taxon>Rhabditida</taxon>
        <taxon>Spirurina</taxon>
        <taxon>Ascaridomorpha</taxon>
        <taxon>Ascaridoidea</taxon>
        <taxon>Toxocaridae</taxon>
        <taxon>Toxocara</taxon>
    </lineage>
</organism>
<evidence type="ECO:0000313" key="2">
    <source>
        <dbReference type="EMBL" id="KHN84428.1"/>
    </source>
</evidence>
<name>A0A0B2VRW4_TOXCA</name>
<keyword evidence="1" id="KW-0732">Signal</keyword>
<sequence>MATLAVIFCALYLTTFAVGGLLDHHRNQRAQSSAAALLVPYPRVGKRFASTAIMTRNSPQIKPKLRNPEILPSRAAVLVTLRISSTRAGKEFCKNNVKPLCSYSFQIEDTIKYF</sequence>
<reference evidence="2 3" key="1">
    <citation type="submission" date="2014-11" db="EMBL/GenBank/DDBJ databases">
        <title>Genetic blueprint of the zoonotic pathogen Toxocara canis.</title>
        <authorList>
            <person name="Zhu X.-Q."/>
            <person name="Korhonen P.K."/>
            <person name="Cai H."/>
            <person name="Young N.D."/>
            <person name="Nejsum P."/>
            <person name="von Samson-Himmelstjerna G."/>
            <person name="Boag P.R."/>
            <person name="Tan P."/>
            <person name="Li Q."/>
            <person name="Min J."/>
            <person name="Yang Y."/>
            <person name="Wang X."/>
            <person name="Fang X."/>
            <person name="Hall R.S."/>
            <person name="Hofmann A."/>
            <person name="Sternberg P.W."/>
            <person name="Jex A.R."/>
            <person name="Gasser R.B."/>
        </authorList>
    </citation>
    <scope>NUCLEOTIDE SEQUENCE [LARGE SCALE GENOMIC DNA]</scope>
    <source>
        <strain evidence="2">PN_DK_2014</strain>
    </source>
</reference>
<feature type="chain" id="PRO_5002078555" description="Secreted protein" evidence="1">
    <location>
        <begin position="20"/>
        <end position="114"/>
    </location>
</feature>
<protein>
    <recommendedName>
        <fullName evidence="4">Secreted protein</fullName>
    </recommendedName>
</protein>
<dbReference type="EMBL" id="JPKZ01000986">
    <property type="protein sequence ID" value="KHN84428.1"/>
    <property type="molecule type" value="Genomic_DNA"/>
</dbReference>
<dbReference type="AlphaFoldDB" id="A0A0B2VRW4"/>
<feature type="signal peptide" evidence="1">
    <location>
        <begin position="1"/>
        <end position="19"/>
    </location>
</feature>
<evidence type="ECO:0000313" key="3">
    <source>
        <dbReference type="Proteomes" id="UP000031036"/>
    </source>
</evidence>
<gene>
    <name evidence="2" type="ORF">Tcan_00756</name>
</gene>